<dbReference type="EMBL" id="APAT01000005">
    <property type="protein sequence ID" value="EMP57128.1"/>
    <property type="molecule type" value="Genomic_DNA"/>
</dbReference>
<evidence type="ECO:0000313" key="2">
    <source>
        <dbReference type="Proteomes" id="UP000011960"/>
    </source>
</evidence>
<comment type="caution">
    <text evidence="1">The sequence shown here is derived from an EMBL/GenBank/DDBJ whole genome shotgun (WGS) entry which is preliminary data.</text>
</comment>
<keyword evidence="2" id="KW-1185">Reference proteome</keyword>
<dbReference type="Proteomes" id="UP000011960">
    <property type="component" value="Unassembled WGS sequence"/>
</dbReference>
<organism evidence="1 2">
    <name type="scientific">Marinobacter santoriniensis NKSG1</name>
    <dbReference type="NCBI Taxonomy" id="1288826"/>
    <lineage>
        <taxon>Bacteria</taxon>
        <taxon>Pseudomonadati</taxon>
        <taxon>Pseudomonadota</taxon>
        <taxon>Gammaproteobacteria</taxon>
        <taxon>Pseudomonadales</taxon>
        <taxon>Marinobacteraceae</taxon>
        <taxon>Marinobacter</taxon>
    </lineage>
</organism>
<dbReference type="AlphaFoldDB" id="M7D8S3"/>
<protein>
    <submittedName>
        <fullName evidence="1">Phage protein</fullName>
    </submittedName>
</protein>
<sequence length="70" mass="8326">MCATDLLPDKSYWLYDFEQEIILFPKSKHDDQVDTLSQLLKWQRSHSLSVVLDYDDYTDDELEAELDDLL</sequence>
<name>M7D8S3_9GAMM</name>
<dbReference type="STRING" id="1288826.MSNKSG1_00858"/>
<accession>M7D8S3</accession>
<proteinExistence type="predicted"/>
<evidence type="ECO:0000313" key="1">
    <source>
        <dbReference type="EMBL" id="EMP57128.1"/>
    </source>
</evidence>
<reference evidence="1 2" key="1">
    <citation type="journal article" date="2013" name="Genome Announc.">
        <title>Genome Sequence of Hydrothermal Arsenic-Respiring Bacterium Marinobacter santoriniensis NKSG1T.</title>
        <authorList>
            <person name="Handley K.M."/>
            <person name="Upton M."/>
            <person name="Beatson S.A."/>
            <person name="Hery M."/>
            <person name="Lloyd J.R."/>
        </authorList>
    </citation>
    <scope>NUCLEOTIDE SEQUENCE [LARGE SCALE GENOMIC DNA]</scope>
    <source>
        <strain evidence="1 2">NKSG1</strain>
    </source>
</reference>
<gene>
    <name evidence="1" type="ORF">MSNKSG1_00858</name>
</gene>